<dbReference type="Pfam" id="PF00069">
    <property type="entry name" value="Pkinase"/>
    <property type="match status" value="1"/>
</dbReference>
<dbReference type="Gene3D" id="1.10.510.10">
    <property type="entry name" value="Transferase(Phosphotransferase) domain 1"/>
    <property type="match status" value="1"/>
</dbReference>
<organism evidence="3 4">
    <name type="scientific">Proteus hauseri ATCC 700826</name>
    <dbReference type="NCBI Taxonomy" id="1354271"/>
    <lineage>
        <taxon>Bacteria</taxon>
        <taxon>Pseudomonadati</taxon>
        <taxon>Pseudomonadota</taxon>
        <taxon>Gammaproteobacteria</taxon>
        <taxon>Enterobacterales</taxon>
        <taxon>Morganellaceae</taxon>
        <taxon>Proteus</taxon>
    </lineage>
</organism>
<keyword evidence="1" id="KW-0812">Transmembrane</keyword>
<dbReference type="EC" id="2.7.-.-" evidence="3"/>
<keyword evidence="3" id="KW-0723">Serine/threonine-protein kinase</keyword>
<dbReference type="GO" id="GO:0005524">
    <property type="term" value="F:ATP binding"/>
    <property type="evidence" value="ECO:0007669"/>
    <property type="project" value="InterPro"/>
</dbReference>
<keyword evidence="4" id="KW-1185">Reference proteome</keyword>
<evidence type="ECO:0000256" key="1">
    <source>
        <dbReference type="SAM" id="Phobius"/>
    </source>
</evidence>
<evidence type="ECO:0000313" key="3">
    <source>
        <dbReference type="EMBL" id="OAT48604.1"/>
    </source>
</evidence>
<feature type="transmembrane region" description="Helical" evidence="1">
    <location>
        <begin position="427"/>
        <end position="449"/>
    </location>
</feature>
<dbReference type="Proteomes" id="UP000078250">
    <property type="component" value="Unassembled WGS sequence"/>
</dbReference>
<dbReference type="GO" id="GO:0004674">
    <property type="term" value="F:protein serine/threonine kinase activity"/>
    <property type="evidence" value="ECO:0007669"/>
    <property type="project" value="UniProtKB-KW"/>
</dbReference>
<dbReference type="SUPFAM" id="SSF56112">
    <property type="entry name" value="Protein kinase-like (PK-like)"/>
    <property type="match status" value="1"/>
</dbReference>
<sequence length="507" mass="56814">MARVSKKKSSTQNAGAKVTSQVPLTQLQDENGVTYQIGNLIKSGGAGSVSHIINASKQVSKIYHDKIDKAYYLKKITAMQALKPTLQPVTVNSIPIIQLAWPEARLYNNQKQFVGFVMPELDVKNTIELEYILQERQAKAHGLPTGMGAKLSLAYNLCSLIDALHQQGHRVVDMKPLNLRFYKTSLYMSLLDCDGFSIQGENTRYPAGQFTVEYLAPEFQSKQVIPEVQEEWQDRFSLAVIIFQLLNFGIHPFSGSPKNDSVPTDIPRRIAGQFYAYGIKAHNLISPSMVSGHKHLPDTLRQLFDKAFSGAPSQRPSAKTWANTLYDYAQPEKQKMLVCQKNKNHQHFAGKACAACAREAQLQQVAVTQKKNKAQLEQARQKRAIKANANVKHASPNVVTQTRPARPIQPPAFIIAAKQIFNTIPRVVFHTFLAMTIPVIFGLLLKFFIPNSANSQNAFKWVNQLLQSDYIQQWMVAFLSVMMLMIAAIVLLLIFVVPSISILKRKP</sequence>
<keyword evidence="3" id="KW-0808">Transferase</keyword>
<keyword evidence="1" id="KW-0472">Membrane</keyword>
<dbReference type="SMART" id="SM00220">
    <property type="entry name" value="S_TKc"/>
    <property type="match status" value="1"/>
</dbReference>
<feature type="domain" description="Protein kinase" evidence="2">
    <location>
        <begin position="35"/>
        <end position="329"/>
    </location>
</feature>
<protein>
    <submittedName>
        <fullName evidence="3">Serine/threonine protein kinase</fullName>
        <ecNumber evidence="3">2.7.-.-</ecNumber>
    </submittedName>
</protein>
<evidence type="ECO:0000259" key="2">
    <source>
        <dbReference type="PROSITE" id="PS50011"/>
    </source>
</evidence>
<dbReference type="EMBL" id="LXEV01000016">
    <property type="protein sequence ID" value="OAT48604.1"/>
    <property type="molecule type" value="Genomic_DNA"/>
</dbReference>
<dbReference type="PROSITE" id="PS50011">
    <property type="entry name" value="PROTEIN_KINASE_DOM"/>
    <property type="match status" value="1"/>
</dbReference>
<accession>A0AAJ3HUJ1</accession>
<keyword evidence="3" id="KW-0418">Kinase</keyword>
<evidence type="ECO:0000313" key="4">
    <source>
        <dbReference type="Proteomes" id="UP000078250"/>
    </source>
</evidence>
<feature type="transmembrane region" description="Helical" evidence="1">
    <location>
        <begin position="474"/>
        <end position="497"/>
    </location>
</feature>
<comment type="caution">
    <text evidence="3">The sequence shown here is derived from an EMBL/GenBank/DDBJ whole genome shotgun (WGS) entry which is preliminary data.</text>
</comment>
<proteinExistence type="predicted"/>
<dbReference type="InterPro" id="IPR011009">
    <property type="entry name" value="Kinase-like_dom_sf"/>
</dbReference>
<gene>
    <name evidence="3" type="ORF">M997_1066</name>
</gene>
<name>A0AAJ3HUJ1_PROHU</name>
<dbReference type="InterPro" id="IPR000719">
    <property type="entry name" value="Prot_kinase_dom"/>
</dbReference>
<reference evidence="3 4" key="1">
    <citation type="submission" date="2016-04" db="EMBL/GenBank/DDBJ databases">
        <title>ATOL: Assembling a taxonomically balanced genome-scale reconstruction of the evolutionary history of the Enterobacteriaceae.</title>
        <authorList>
            <person name="Plunkett G.III."/>
            <person name="Neeno-Eckwall E.C."/>
            <person name="Glasner J.D."/>
            <person name="Perna N.T."/>
        </authorList>
    </citation>
    <scope>NUCLEOTIDE SEQUENCE [LARGE SCALE GENOMIC DNA]</scope>
    <source>
        <strain evidence="3 4">ATCC 700826</strain>
    </source>
</reference>
<keyword evidence="1" id="KW-1133">Transmembrane helix</keyword>
<dbReference type="AlphaFoldDB" id="A0AAJ3HUJ1"/>